<name>A0ABU2E868_9BURK</name>
<dbReference type="PROSITE" id="PS00061">
    <property type="entry name" value="ADH_SHORT"/>
    <property type="match status" value="1"/>
</dbReference>
<dbReference type="GO" id="GO:0004316">
    <property type="term" value="F:3-oxoacyl-[acyl-carrier-protein] reductase (NADPH) activity"/>
    <property type="evidence" value="ECO:0007669"/>
    <property type="project" value="UniProtKB-EC"/>
</dbReference>
<dbReference type="PANTHER" id="PTHR42760:SF135">
    <property type="entry name" value="BLL7886 PROTEIN"/>
    <property type="match status" value="1"/>
</dbReference>
<dbReference type="EC" id="1.1.1.100" evidence="4"/>
<evidence type="ECO:0000313" key="5">
    <source>
        <dbReference type="Proteomes" id="UP001248067"/>
    </source>
</evidence>
<dbReference type="EMBL" id="VJSY01000036">
    <property type="protein sequence ID" value="MDR8756047.1"/>
    <property type="molecule type" value="Genomic_DNA"/>
</dbReference>
<comment type="similarity">
    <text evidence="1 2">Belongs to the short-chain dehydrogenases/reductases (SDR) family.</text>
</comment>
<keyword evidence="5" id="KW-1185">Reference proteome</keyword>
<proteinExistence type="inferred from homology"/>
<evidence type="ECO:0000259" key="3">
    <source>
        <dbReference type="SMART" id="SM00822"/>
    </source>
</evidence>
<dbReference type="Gene3D" id="3.40.50.720">
    <property type="entry name" value="NAD(P)-binding Rossmann-like Domain"/>
    <property type="match status" value="1"/>
</dbReference>
<dbReference type="Pfam" id="PF00106">
    <property type="entry name" value="adh_short"/>
    <property type="match status" value="1"/>
</dbReference>
<gene>
    <name evidence="4" type="primary">fabG_12</name>
    <name evidence="4" type="ORF">FEQ00_04480</name>
</gene>
<keyword evidence="4" id="KW-0560">Oxidoreductase</keyword>
<dbReference type="InterPro" id="IPR057326">
    <property type="entry name" value="KR_dom"/>
</dbReference>
<dbReference type="InterPro" id="IPR036291">
    <property type="entry name" value="NAD(P)-bd_dom_sf"/>
</dbReference>
<sequence>MALRCRQTGRASCAAADLNRPIGHAARMDAAGPPALNQEYLSMSNDINGKVIAITGGFGHLGVATAAWLGARGARVALIGRSAAPDADALPDVPADALRIGGIDLVEPHAAVQALDAVHREFGRLDALLNIAGAFAWQTIADGDAATWDRMYELNVKTALNASKAALPYLLDSPAGRIVNIGAGAAFRAGTGMGAYAAAKAGVARLTEALAAELLDRGVTVNAILPSIIDTPPNRADMPDADFTRWVRPSQIAATIGFLLSADAQAITGASIPVSGRVA</sequence>
<dbReference type="SUPFAM" id="SSF51735">
    <property type="entry name" value="NAD(P)-binding Rossmann-fold domains"/>
    <property type="match status" value="1"/>
</dbReference>
<evidence type="ECO:0000313" key="4">
    <source>
        <dbReference type="EMBL" id="MDR8756047.1"/>
    </source>
</evidence>
<dbReference type="InterPro" id="IPR020904">
    <property type="entry name" value="Sc_DH/Rdtase_CS"/>
</dbReference>
<dbReference type="Proteomes" id="UP001248067">
    <property type="component" value="Unassembled WGS sequence"/>
</dbReference>
<dbReference type="PRINTS" id="PR00081">
    <property type="entry name" value="GDHRDH"/>
</dbReference>
<dbReference type="InterPro" id="IPR002347">
    <property type="entry name" value="SDR_fam"/>
</dbReference>
<organism evidence="4 5">
    <name type="scientific">Burkholderia pseudomultivorans</name>
    <dbReference type="NCBI Taxonomy" id="1207504"/>
    <lineage>
        <taxon>Bacteria</taxon>
        <taxon>Pseudomonadati</taxon>
        <taxon>Pseudomonadota</taxon>
        <taxon>Betaproteobacteria</taxon>
        <taxon>Burkholderiales</taxon>
        <taxon>Burkholderiaceae</taxon>
        <taxon>Burkholderia</taxon>
        <taxon>Burkholderia cepacia complex</taxon>
    </lineage>
</organism>
<dbReference type="PRINTS" id="PR00080">
    <property type="entry name" value="SDRFAMILY"/>
</dbReference>
<protein>
    <submittedName>
        <fullName evidence="4">3-oxoacyl-(Acyl-carrier-protein) reductase FabG</fullName>
        <ecNumber evidence="4">1.1.1.100</ecNumber>
    </submittedName>
</protein>
<dbReference type="PANTHER" id="PTHR42760">
    <property type="entry name" value="SHORT-CHAIN DEHYDROGENASES/REDUCTASES FAMILY MEMBER"/>
    <property type="match status" value="1"/>
</dbReference>
<feature type="domain" description="Ketoreductase" evidence="3">
    <location>
        <begin position="50"/>
        <end position="227"/>
    </location>
</feature>
<comment type="caution">
    <text evidence="4">The sequence shown here is derived from an EMBL/GenBank/DDBJ whole genome shotgun (WGS) entry which is preliminary data.</text>
</comment>
<evidence type="ECO:0000256" key="1">
    <source>
        <dbReference type="ARBA" id="ARBA00006484"/>
    </source>
</evidence>
<evidence type="ECO:0000256" key="2">
    <source>
        <dbReference type="RuleBase" id="RU000363"/>
    </source>
</evidence>
<accession>A0ABU2E868</accession>
<reference evidence="4 5" key="1">
    <citation type="submission" date="2019-06" db="EMBL/GenBank/DDBJ databases">
        <title>Evolution of Burkholderia multivorans in the lungs of Cystic Fibrosis patients.</title>
        <authorList>
            <person name="Moreira L.M."/>
        </authorList>
    </citation>
    <scope>NUCLEOTIDE SEQUENCE [LARGE SCALE GENOMIC DNA]</scope>
    <source>
        <strain evidence="4 5">VC13239</strain>
    </source>
</reference>
<dbReference type="SMART" id="SM00822">
    <property type="entry name" value="PKS_KR"/>
    <property type="match status" value="1"/>
</dbReference>